<keyword evidence="7" id="KW-0547">Nucleotide-binding</keyword>
<evidence type="ECO:0000259" key="15">
    <source>
        <dbReference type="PROSITE" id="PS50109"/>
    </source>
</evidence>
<proteinExistence type="predicted"/>
<dbReference type="PANTHER" id="PTHR45339">
    <property type="entry name" value="HYBRID SIGNAL TRANSDUCTION HISTIDINE KINASE J"/>
    <property type="match status" value="1"/>
</dbReference>
<evidence type="ECO:0000259" key="16">
    <source>
        <dbReference type="PROSITE" id="PS50110"/>
    </source>
</evidence>
<keyword evidence="18" id="KW-0808">Transferase</keyword>
<dbReference type="SUPFAM" id="SSF47226">
    <property type="entry name" value="Histidine-containing phosphotransfer domain, HPT domain"/>
    <property type="match status" value="1"/>
</dbReference>
<dbReference type="AlphaFoldDB" id="A0A1M5FTB9"/>
<keyword evidence="9 14" id="KW-1133">Transmembrane helix</keyword>
<evidence type="ECO:0000256" key="3">
    <source>
        <dbReference type="ARBA" id="ARBA00012438"/>
    </source>
</evidence>
<evidence type="ECO:0000256" key="12">
    <source>
        <dbReference type="PROSITE-ProRule" id="PRU00110"/>
    </source>
</evidence>
<dbReference type="PANTHER" id="PTHR45339:SF1">
    <property type="entry name" value="HYBRID SIGNAL TRANSDUCTION HISTIDINE KINASE J"/>
    <property type="match status" value="1"/>
</dbReference>
<evidence type="ECO:0000256" key="5">
    <source>
        <dbReference type="ARBA" id="ARBA00022553"/>
    </source>
</evidence>
<evidence type="ECO:0000256" key="7">
    <source>
        <dbReference type="ARBA" id="ARBA00022741"/>
    </source>
</evidence>
<keyword evidence="19" id="KW-1185">Reference proteome</keyword>
<evidence type="ECO:0000313" key="18">
    <source>
        <dbReference type="EMBL" id="SHF94659.1"/>
    </source>
</evidence>
<evidence type="ECO:0000256" key="4">
    <source>
        <dbReference type="ARBA" id="ARBA00022475"/>
    </source>
</evidence>
<dbReference type="Pfam" id="PF00512">
    <property type="entry name" value="HisKA"/>
    <property type="match status" value="1"/>
</dbReference>
<dbReference type="SUPFAM" id="SSF55874">
    <property type="entry name" value="ATPase domain of HSP90 chaperone/DNA topoisomerase II/histidine kinase"/>
    <property type="match status" value="1"/>
</dbReference>
<keyword evidence="10" id="KW-0902">Two-component regulatory system</keyword>
<feature type="modified residue" description="Phosphohistidine" evidence="12">
    <location>
        <position position="756"/>
    </location>
</feature>
<dbReference type="InterPro" id="IPR001789">
    <property type="entry name" value="Sig_transdc_resp-reg_receiver"/>
</dbReference>
<dbReference type="STRING" id="229205.SAMN05444372_101280"/>
<evidence type="ECO:0000256" key="6">
    <source>
        <dbReference type="ARBA" id="ARBA00022692"/>
    </source>
</evidence>
<dbReference type="EC" id="2.7.13.3" evidence="3"/>
<dbReference type="FunFam" id="3.30.565.10:FF:000010">
    <property type="entry name" value="Sensor histidine kinase RcsC"/>
    <property type="match status" value="1"/>
</dbReference>
<dbReference type="SMART" id="SM00387">
    <property type="entry name" value="HATPase_c"/>
    <property type="match status" value="1"/>
</dbReference>
<dbReference type="InterPro" id="IPR003594">
    <property type="entry name" value="HATPase_dom"/>
</dbReference>
<dbReference type="InterPro" id="IPR036097">
    <property type="entry name" value="HisK_dim/P_sf"/>
</dbReference>
<dbReference type="InterPro" id="IPR004358">
    <property type="entry name" value="Sig_transdc_His_kin-like_C"/>
</dbReference>
<sequence length="810" mass="92255">MDDQKSYIPIKIFSSYLVLVLLFGAAGWFLYSENKSFSKTEQRFTEKNSSILRVSTILSDLYNTESLARVAIQTDSDEDFTIYVAKTKKLKIDIDSLKAVVSTQYQRKLLDSVQLLLSKKTKNIRQLKFIKNKNADENAVRNAINDLTKMQSSMRKIQMEDFVKNPASMGDYERNVLKKYVGYLNQNIPDDSSNTLTKEESDSIVSVSKMLLNDVKRETENKKKLLTAEENKLLKNELLISEQLRKVFGIIEREIIVNTTTSYLEREKSLEKTNKIVTIVAAIGLFLTLFFLILILNDFSKTQLYKQQLESANLQTKKLLVNREQLISTVSHDLKTPLSTIIGYTELLSNSELTKKQLHFTKSIKGSSSYISKLVQDLLDFTQIEAGKVSVEKIPFLLPEIIKEIATNVQSIYLQKPIKLRIEIDEMLQQRIISDPFRLRQILSNIIGNAFKFTEQGFIAIKANLNLQTSFVIILIEDSGIGIEEKNQQLVFEEFAQATEKIEKKFGGTGLGLTISKKMTAILGGSLSLKSEIGKGSVFEIQFPLLFAETLPNLNKIAPLHKKEYTAIVIDDDHSLLQLTTEVLRQNNFVVEAFNNALDALSWIEKNPFDFIITDIQMPIMDGFSFLKELLSNPVTNYKNQPIIAVTGRNDLDFEDYINAGFTTYIKKPFTPKTLLNSINAVLNISTVAKKFEAEIIPLKHNESYSLEDLKSFLPDDQTALKEILTSFTTDSLENLTILEQALIDSDFEKIKIISHKMNPMFKQIKAEEISIILDQLELKDVDLEDLNSLISRLKNKITALFLLLEKEYD</sequence>
<dbReference type="InterPro" id="IPR008207">
    <property type="entry name" value="Sig_transdc_His_kin_Hpt_dom"/>
</dbReference>
<dbReference type="SUPFAM" id="SSF47384">
    <property type="entry name" value="Homodimeric domain of signal transducing histidine kinase"/>
    <property type="match status" value="1"/>
</dbReference>
<dbReference type="PROSITE" id="PS50109">
    <property type="entry name" value="HIS_KIN"/>
    <property type="match status" value="1"/>
</dbReference>
<keyword evidence="8" id="KW-0067">ATP-binding</keyword>
<accession>A0A1M5FTB9</accession>
<dbReference type="InterPro" id="IPR011006">
    <property type="entry name" value="CheY-like_superfamily"/>
</dbReference>
<keyword evidence="6 14" id="KW-0812">Transmembrane</keyword>
<dbReference type="Gene3D" id="1.20.120.160">
    <property type="entry name" value="HPT domain"/>
    <property type="match status" value="1"/>
</dbReference>
<dbReference type="PROSITE" id="PS50894">
    <property type="entry name" value="HPT"/>
    <property type="match status" value="1"/>
</dbReference>
<dbReference type="InterPro" id="IPR036641">
    <property type="entry name" value="HPT_dom_sf"/>
</dbReference>
<dbReference type="Gene3D" id="3.30.565.10">
    <property type="entry name" value="Histidine kinase-like ATPase, C-terminal domain"/>
    <property type="match status" value="1"/>
</dbReference>
<dbReference type="SMART" id="SM00448">
    <property type="entry name" value="REC"/>
    <property type="match status" value="1"/>
</dbReference>
<keyword evidence="4" id="KW-1003">Cell membrane</keyword>
<feature type="transmembrane region" description="Helical" evidence="14">
    <location>
        <begin position="276"/>
        <end position="296"/>
    </location>
</feature>
<comment type="catalytic activity">
    <reaction evidence="1">
        <text>ATP + protein L-histidine = ADP + protein N-phospho-L-histidine.</text>
        <dbReference type="EC" id="2.7.13.3"/>
    </reaction>
</comment>
<evidence type="ECO:0000256" key="14">
    <source>
        <dbReference type="SAM" id="Phobius"/>
    </source>
</evidence>
<evidence type="ECO:0000256" key="13">
    <source>
        <dbReference type="PROSITE-ProRule" id="PRU00169"/>
    </source>
</evidence>
<name>A0A1M5FTB9_9FLAO</name>
<evidence type="ECO:0000256" key="11">
    <source>
        <dbReference type="ARBA" id="ARBA00023136"/>
    </source>
</evidence>
<dbReference type="OrthoDB" id="1046984at2"/>
<evidence type="ECO:0000256" key="9">
    <source>
        <dbReference type="ARBA" id="ARBA00022989"/>
    </source>
</evidence>
<dbReference type="GO" id="GO:0000155">
    <property type="term" value="F:phosphorelay sensor kinase activity"/>
    <property type="evidence" value="ECO:0007669"/>
    <property type="project" value="InterPro"/>
</dbReference>
<dbReference type="PROSITE" id="PS50110">
    <property type="entry name" value="RESPONSE_REGULATORY"/>
    <property type="match status" value="1"/>
</dbReference>
<feature type="domain" description="Response regulatory" evidence="16">
    <location>
        <begin position="566"/>
        <end position="683"/>
    </location>
</feature>
<dbReference type="SUPFAM" id="SSF52172">
    <property type="entry name" value="CheY-like"/>
    <property type="match status" value="1"/>
</dbReference>
<dbReference type="InterPro" id="IPR036890">
    <property type="entry name" value="HATPase_C_sf"/>
</dbReference>
<evidence type="ECO:0000256" key="2">
    <source>
        <dbReference type="ARBA" id="ARBA00004651"/>
    </source>
</evidence>
<evidence type="ECO:0000256" key="1">
    <source>
        <dbReference type="ARBA" id="ARBA00000085"/>
    </source>
</evidence>
<keyword evidence="5 13" id="KW-0597">Phosphoprotein</keyword>
<keyword evidence="11 14" id="KW-0472">Membrane</keyword>
<dbReference type="InterPro" id="IPR005467">
    <property type="entry name" value="His_kinase_dom"/>
</dbReference>
<comment type="subcellular location">
    <subcellularLocation>
        <location evidence="2">Cell membrane</location>
        <topology evidence="2">Multi-pass membrane protein</topology>
    </subcellularLocation>
</comment>
<feature type="domain" description="HPt" evidence="17">
    <location>
        <begin position="717"/>
        <end position="808"/>
    </location>
</feature>
<dbReference type="GO" id="GO:0005886">
    <property type="term" value="C:plasma membrane"/>
    <property type="evidence" value="ECO:0007669"/>
    <property type="project" value="UniProtKB-SubCell"/>
</dbReference>
<protein>
    <recommendedName>
        <fullName evidence="3">histidine kinase</fullName>
        <ecNumber evidence="3">2.7.13.3</ecNumber>
    </recommendedName>
</protein>
<dbReference type="RefSeq" id="WP_073016447.1">
    <property type="nucleotide sequence ID" value="NZ_FQWF01000001.1"/>
</dbReference>
<dbReference type="Proteomes" id="UP000184020">
    <property type="component" value="Unassembled WGS sequence"/>
</dbReference>
<feature type="domain" description="Histidine kinase" evidence="15">
    <location>
        <begin position="329"/>
        <end position="547"/>
    </location>
</feature>
<gene>
    <name evidence="18" type="ORF">SAMN05444372_101280</name>
</gene>
<dbReference type="CDD" id="cd17546">
    <property type="entry name" value="REC_hyHK_CKI1_RcsC-like"/>
    <property type="match status" value="1"/>
</dbReference>
<dbReference type="EMBL" id="FQWF01000001">
    <property type="protein sequence ID" value="SHF94659.1"/>
    <property type="molecule type" value="Genomic_DNA"/>
</dbReference>
<feature type="modified residue" description="4-aspartylphosphate" evidence="13">
    <location>
        <position position="615"/>
    </location>
</feature>
<dbReference type="Pfam" id="PF00072">
    <property type="entry name" value="Response_reg"/>
    <property type="match status" value="1"/>
</dbReference>
<dbReference type="InterPro" id="IPR003661">
    <property type="entry name" value="HisK_dim/P_dom"/>
</dbReference>
<feature type="transmembrane region" description="Helical" evidence="14">
    <location>
        <begin position="12"/>
        <end position="31"/>
    </location>
</feature>
<dbReference type="SMART" id="SM00388">
    <property type="entry name" value="HisKA"/>
    <property type="match status" value="1"/>
</dbReference>
<organism evidence="18 19">
    <name type="scientific">Flavobacterium micromati</name>
    <dbReference type="NCBI Taxonomy" id="229205"/>
    <lineage>
        <taxon>Bacteria</taxon>
        <taxon>Pseudomonadati</taxon>
        <taxon>Bacteroidota</taxon>
        <taxon>Flavobacteriia</taxon>
        <taxon>Flavobacteriales</taxon>
        <taxon>Flavobacteriaceae</taxon>
        <taxon>Flavobacterium</taxon>
    </lineage>
</organism>
<evidence type="ECO:0000313" key="19">
    <source>
        <dbReference type="Proteomes" id="UP000184020"/>
    </source>
</evidence>
<evidence type="ECO:0000259" key="17">
    <source>
        <dbReference type="PROSITE" id="PS50894"/>
    </source>
</evidence>
<dbReference type="CDD" id="cd00082">
    <property type="entry name" value="HisKA"/>
    <property type="match status" value="1"/>
</dbReference>
<reference evidence="19" key="1">
    <citation type="submission" date="2016-11" db="EMBL/GenBank/DDBJ databases">
        <authorList>
            <person name="Varghese N."/>
            <person name="Submissions S."/>
        </authorList>
    </citation>
    <scope>NUCLEOTIDE SEQUENCE [LARGE SCALE GENOMIC DNA]</scope>
    <source>
        <strain evidence="19">DSM 17659</strain>
    </source>
</reference>
<evidence type="ECO:0000256" key="8">
    <source>
        <dbReference type="ARBA" id="ARBA00022840"/>
    </source>
</evidence>
<dbReference type="GO" id="GO:0005524">
    <property type="term" value="F:ATP binding"/>
    <property type="evidence" value="ECO:0007669"/>
    <property type="project" value="UniProtKB-KW"/>
</dbReference>
<dbReference type="Gene3D" id="3.40.50.2300">
    <property type="match status" value="1"/>
</dbReference>
<dbReference type="Pfam" id="PF02518">
    <property type="entry name" value="HATPase_c"/>
    <property type="match status" value="1"/>
</dbReference>
<dbReference type="Gene3D" id="1.10.287.130">
    <property type="match status" value="1"/>
</dbReference>
<evidence type="ECO:0000256" key="10">
    <source>
        <dbReference type="ARBA" id="ARBA00023012"/>
    </source>
</evidence>
<keyword evidence="18" id="KW-0418">Kinase</keyword>
<dbReference type="PRINTS" id="PR00344">
    <property type="entry name" value="BCTRLSENSOR"/>
</dbReference>